<dbReference type="PANTHER" id="PTHR12110:SF41">
    <property type="entry name" value="INOSOSE DEHYDRATASE"/>
    <property type="match status" value="1"/>
</dbReference>
<gene>
    <name evidence="2" type="ORF">FK85_28785</name>
</gene>
<keyword evidence="2" id="KW-0413">Isomerase</keyword>
<name>A0A0F8CKH5_9EURY</name>
<evidence type="ECO:0000313" key="3">
    <source>
        <dbReference type="Proteomes" id="UP000053331"/>
    </source>
</evidence>
<dbReference type="GO" id="GO:0016853">
    <property type="term" value="F:isomerase activity"/>
    <property type="evidence" value="ECO:0007669"/>
    <property type="project" value="UniProtKB-KW"/>
</dbReference>
<dbReference type="InterPro" id="IPR013022">
    <property type="entry name" value="Xyl_isomerase-like_TIM-brl"/>
</dbReference>
<organism evidence="2 3">
    <name type="scientific">Halorubrum saccharovorum</name>
    <dbReference type="NCBI Taxonomy" id="2248"/>
    <lineage>
        <taxon>Archaea</taxon>
        <taxon>Methanobacteriati</taxon>
        <taxon>Methanobacteriota</taxon>
        <taxon>Stenosarchaea group</taxon>
        <taxon>Halobacteria</taxon>
        <taxon>Halobacteriales</taxon>
        <taxon>Haloferacaceae</taxon>
        <taxon>Halorubrum</taxon>
    </lineage>
</organism>
<comment type="caution">
    <text evidence="2">The sequence shown here is derived from an EMBL/GenBank/DDBJ whole genome shotgun (WGS) entry which is preliminary data.</text>
</comment>
<dbReference type="AlphaFoldDB" id="A0A0F8CKH5"/>
<dbReference type="OrthoDB" id="165864at2157"/>
<feature type="domain" description="Xylose isomerase-like TIM barrel" evidence="1">
    <location>
        <begin position="23"/>
        <end position="251"/>
    </location>
</feature>
<proteinExistence type="predicted"/>
<sequence>MVDIAVQLYTLRSLEAPLPELLDRVGAAGYDGVEFAYRVRESPVEEVIAALDRNALDAASAHVPIEALEDAPSEALEDGFDETVDFYDRLGVDTLVVPWLDPEHFESAAAVDAVATRLDGLAAALGAEDVRLAYHNHDQEFATVDGAPAIERLIDRTDDRVGFEIDVGWALVGGSDPAALIDRHADRITHVHAADADAARGESVALGEGDVDLGAVVASAQRADAEWLVYEHDDPGDPIASIEQGAKALRDALE</sequence>
<dbReference type="SUPFAM" id="SSF51658">
    <property type="entry name" value="Xylose isomerase-like"/>
    <property type="match status" value="1"/>
</dbReference>
<reference evidence="2 3" key="1">
    <citation type="journal article" date="2015" name="Genome Announc.">
        <title>Draft genome sequence of a Halorubrum H3 strain isolated from the burlinskoye salt lake (Altai Krai, Russia).</title>
        <authorList>
            <person name="Rozanov A.S."/>
            <person name="Bryanskaya A.V."/>
            <person name="Malup T.K."/>
            <person name="Kotenko A.V."/>
            <person name="Peltek S.E."/>
        </authorList>
    </citation>
    <scope>NUCLEOTIDE SEQUENCE [LARGE SCALE GENOMIC DNA]</scope>
    <source>
        <strain evidence="2 3">H3</strain>
    </source>
</reference>
<dbReference type="Proteomes" id="UP000053331">
    <property type="component" value="Unassembled WGS sequence"/>
</dbReference>
<protein>
    <submittedName>
        <fullName evidence="2">Xylose isomerase</fullName>
    </submittedName>
</protein>
<dbReference type="RefSeq" id="WP_050025837.1">
    <property type="nucleotide sequence ID" value="NZ_JNFH02000055.1"/>
</dbReference>
<evidence type="ECO:0000259" key="1">
    <source>
        <dbReference type="Pfam" id="PF01261"/>
    </source>
</evidence>
<evidence type="ECO:0000313" key="2">
    <source>
        <dbReference type="EMBL" id="KKF39402.1"/>
    </source>
</evidence>
<dbReference type="PANTHER" id="PTHR12110">
    <property type="entry name" value="HYDROXYPYRUVATE ISOMERASE"/>
    <property type="match status" value="1"/>
</dbReference>
<dbReference type="Pfam" id="PF01261">
    <property type="entry name" value="AP_endonuc_2"/>
    <property type="match status" value="1"/>
</dbReference>
<dbReference type="InterPro" id="IPR036237">
    <property type="entry name" value="Xyl_isomerase-like_sf"/>
</dbReference>
<accession>A0A0F8CKH5</accession>
<dbReference type="EMBL" id="JNFH02000055">
    <property type="protein sequence ID" value="KKF39402.1"/>
    <property type="molecule type" value="Genomic_DNA"/>
</dbReference>
<dbReference type="Gene3D" id="3.20.20.150">
    <property type="entry name" value="Divalent-metal-dependent TIM barrel enzymes"/>
    <property type="match status" value="1"/>
</dbReference>
<dbReference type="InterPro" id="IPR050312">
    <property type="entry name" value="IolE/XylAMocC-like"/>
</dbReference>
<keyword evidence="3" id="KW-1185">Reference proteome</keyword>